<comment type="PTM">
    <text evidence="8">Binds 2 heme groups per subunit.</text>
</comment>
<evidence type="ECO:0000256" key="5">
    <source>
        <dbReference type="ARBA" id="ARBA00022764"/>
    </source>
</evidence>
<dbReference type="InterPro" id="IPR004852">
    <property type="entry name" value="Di-haem_cyt_c_peroxidsae"/>
</dbReference>
<protein>
    <submittedName>
        <fullName evidence="11">Cytochrome-c peroxidase</fullName>
    </submittedName>
</protein>
<feature type="binding site" description="axial binding residue" evidence="9">
    <location>
        <position position="90"/>
    </location>
    <ligand>
        <name>heme c</name>
        <dbReference type="ChEBI" id="CHEBI:61717"/>
        <label>1</label>
    </ligand>
    <ligandPart>
        <name>Fe</name>
        <dbReference type="ChEBI" id="CHEBI:18248"/>
    </ligandPart>
</feature>
<dbReference type="Gene3D" id="1.10.760.10">
    <property type="entry name" value="Cytochrome c-like domain"/>
    <property type="match status" value="2"/>
</dbReference>
<dbReference type="GO" id="GO:0004130">
    <property type="term" value="F:cytochrome-c peroxidase activity"/>
    <property type="evidence" value="ECO:0007669"/>
    <property type="project" value="TreeGrafter"/>
</dbReference>
<feature type="binding site" description="covalent" evidence="8">
    <location>
        <position position="242"/>
    </location>
    <ligand>
        <name>heme c</name>
        <dbReference type="ChEBI" id="CHEBI:61717"/>
        <label>2</label>
    </ligand>
</feature>
<reference evidence="11 12" key="1">
    <citation type="journal article" date="2018" name="Int. J. Syst. Evol. Microbiol.">
        <title>Adhaeribacter swui sp. nov., isolated from wet mud.</title>
        <authorList>
            <person name="Kim D.U."/>
            <person name="Kim K.W."/>
            <person name="Kang M.S."/>
            <person name="Kim J.Y."/>
            <person name="Jang J.H."/>
            <person name="Kim M.K."/>
        </authorList>
    </citation>
    <scope>NUCLEOTIDE SEQUENCE [LARGE SCALE GENOMIC DNA]</scope>
    <source>
        <strain evidence="11 12">KCTC 52873</strain>
    </source>
</reference>
<keyword evidence="12" id="KW-1185">Reference proteome</keyword>
<evidence type="ECO:0000256" key="6">
    <source>
        <dbReference type="ARBA" id="ARBA00023002"/>
    </source>
</evidence>
<feature type="domain" description="Cytochrome c" evidence="10">
    <location>
        <begin position="215"/>
        <end position="353"/>
    </location>
</feature>
<dbReference type="InterPro" id="IPR009056">
    <property type="entry name" value="Cyt_c-like_dom"/>
</dbReference>
<dbReference type="InterPro" id="IPR036909">
    <property type="entry name" value="Cyt_c-like_dom_sf"/>
</dbReference>
<dbReference type="GO" id="GO:0020037">
    <property type="term" value="F:heme binding"/>
    <property type="evidence" value="ECO:0007669"/>
    <property type="project" value="InterPro"/>
</dbReference>
<evidence type="ECO:0000256" key="2">
    <source>
        <dbReference type="ARBA" id="ARBA00022617"/>
    </source>
</evidence>
<evidence type="ECO:0000259" key="10">
    <source>
        <dbReference type="PROSITE" id="PS51007"/>
    </source>
</evidence>
<feature type="binding site" description="axial binding residue" evidence="9">
    <location>
        <position position="243"/>
    </location>
    <ligand>
        <name>heme c</name>
        <dbReference type="ChEBI" id="CHEBI:61717"/>
        <label>2</label>
    </ligand>
    <ligandPart>
        <name>Fe</name>
        <dbReference type="ChEBI" id="CHEBI:18248"/>
    </ligandPart>
</feature>
<evidence type="ECO:0000256" key="1">
    <source>
        <dbReference type="ARBA" id="ARBA00004418"/>
    </source>
</evidence>
<name>A0A7G7G7E8_9BACT</name>
<dbReference type="RefSeq" id="WP_185273934.1">
    <property type="nucleotide sequence ID" value="NZ_CP055156.1"/>
</dbReference>
<dbReference type="Proteomes" id="UP000515237">
    <property type="component" value="Chromosome"/>
</dbReference>
<feature type="binding site" description="covalent" evidence="8">
    <location>
        <position position="239"/>
    </location>
    <ligand>
        <name>heme c</name>
        <dbReference type="ChEBI" id="CHEBI:61717"/>
        <label>2</label>
    </ligand>
</feature>
<dbReference type="PANTHER" id="PTHR30600">
    <property type="entry name" value="CYTOCHROME C PEROXIDASE-RELATED"/>
    <property type="match status" value="1"/>
</dbReference>
<proteinExistence type="predicted"/>
<dbReference type="InterPro" id="IPR051395">
    <property type="entry name" value="Cytochrome_c_Peroxidase/MauG"/>
</dbReference>
<evidence type="ECO:0000256" key="3">
    <source>
        <dbReference type="ARBA" id="ARBA00022723"/>
    </source>
</evidence>
<dbReference type="EMBL" id="CP055156">
    <property type="protein sequence ID" value="QNF33082.1"/>
    <property type="molecule type" value="Genomic_DNA"/>
</dbReference>
<feature type="binding site" description="covalent" evidence="8">
    <location>
        <position position="89"/>
    </location>
    <ligand>
        <name>heme c</name>
        <dbReference type="ChEBI" id="CHEBI:61717"/>
        <label>1</label>
    </ligand>
</feature>
<dbReference type="SUPFAM" id="SSF46626">
    <property type="entry name" value="Cytochrome c"/>
    <property type="match status" value="2"/>
</dbReference>
<dbReference type="GO" id="GO:0046872">
    <property type="term" value="F:metal ion binding"/>
    <property type="evidence" value="ECO:0007669"/>
    <property type="project" value="UniProtKB-KW"/>
</dbReference>
<dbReference type="GO" id="GO:0042597">
    <property type="term" value="C:periplasmic space"/>
    <property type="evidence" value="ECO:0007669"/>
    <property type="project" value="UniProtKB-SubCell"/>
</dbReference>
<dbReference type="PANTHER" id="PTHR30600:SF10">
    <property type="entry name" value="BLL6722 PROTEIN"/>
    <property type="match status" value="1"/>
</dbReference>
<dbReference type="InterPro" id="IPR026259">
    <property type="entry name" value="MauG/Cytc_peroxidase"/>
</dbReference>
<gene>
    <name evidence="11" type="ORF">HUW51_10195</name>
</gene>
<keyword evidence="11" id="KW-0575">Peroxidase</keyword>
<keyword evidence="7 9" id="KW-0408">Iron</keyword>
<keyword evidence="3 9" id="KW-0479">Metal-binding</keyword>
<comment type="cofactor">
    <cofactor evidence="8">
        <name>heme</name>
        <dbReference type="ChEBI" id="CHEBI:30413"/>
    </cofactor>
    <text evidence="8">Binds 2 heme groups.</text>
</comment>
<evidence type="ECO:0000256" key="8">
    <source>
        <dbReference type="PIRSR" id="PIRSR000294-1"/>
    </source>
</evidence>
<dbReference type="AlphaFoldDB" id="A0A7G7G7E8"/>
<evidence type="ECO:0000256" key="9">
    <source>
        <dbReference type="PIRSR" id="PIRSR000294-2"/>
    </source>
</evidence>
<dbReference type="Pfam" id="PF03150">
    <property type="entry name" value="CCP_MauG"/>
    <property type="match status" value="1"/>
</dbReference>
<feature type="binding site" description="covalent" evidence="8">
    <location>
        <position position="86"/>
    </location>
    <ligand>
        <name>heme c</name>
        <dbReference type="ChEBI" id="CHEBI:61717"/>
        <label>1</label>
    </ligand>
</feature>
<evidence type="ECO:0000313" key="12">
    <source>
        <dbReference type="Proteomes" id="UP000515237"/>
    </source>
</evidence>
<dbReference type="GO" id="GO:0009055">
    <property type="term" value="F:electron transfer activity"/>
    <property type="evidence" value="ECO:0007669"/>
    <property type="project" value="InterPro"/>
</dbReference>
<keyword evidence="5" id="KW-0574">Periplasm</keyword>
<keyword evidence="2 8" id="KW-0349">Heme</keyword>
<keyword evidence="4" id="KW-0732">Signal</keyword>
<evidence type="ECO:0000256" key="7">
    <source>
        <dbReference type="ARBA" id="ARBA00023004"/>
    </source>
</evidence>
<accession>A0A7G7G7E8</accession>
<evidence type="ECO:0000313" key="11">
    <source>
        <dbReference type="EMBL" id="QNF33082.1"/>
    </source>
</evidence>
<dbReference type="PIRSF" id="PIRSF000294">
    <property type="entry name" value="Cytochrome-c_peroxidase"/>
    <property type="match status" value="1"/>
</dbReference>
<organism evidence="11 12">
    <name type="scientific">Adhaeribacter swui</name>
    <dbReference type="NCBI Taxonomy" id="2086471"/>
    <lineage>
        <taxon>Bacteria</taxon>
        <taxon>Pseudomonadati</taxon>
        <taxon>Bacteroidota</taxon>
        <taxon>Cytophagia</taxon>
        <taxon>Cytophagales</taxon>
        <taxon>Hymenobacteraceae</taxon>
        <taxon>Adhaeribacter</taxon>
    </lineage>
</organism>
<dbReference type="PROSITE" id="PS51007">
    <property type="entry name" value="CYTC"/>
    <property type="match status" value="1"/>
</dbReference>
<dbReference type="KEGG" id="aswu:HUW51_10195"/>
<evidence type="ECO:0000256" key="4">
    <source>
        <dbReference type="ARBA" id="ARBA00022729"/>
    </source>
</evidence>
<comment type="subcellular location">
    <subcellularLocation>
        <location evidence="1">Periplasm</location>
    </subcellularLocation>
</comment>
<sequence>MKRLFKIAAKSKLRHKRAGILLLLVPLLVGWIANAPPAHPYLFEFPTNFGQRFTIPADNPTTQAGVALGRYLFYETKLSANNQLSCGSCHQQQRAFTDGKAFSTGVDQKSTSRNSMALVNLLWNRKFFWDGRSASLEDQALFPLTNPHEMGQPLAVSVHQLRKTPLYPPLFKAAFGDTAITAKRLLQALAQFERTLISANSRYDQYLRGQYQPTSLELQGLALFTNGPQPEKNSRGANCAHCHGGVKTYLDVFHNNGLNSIYSDTGRQSITGSLADHGRFKVPTLRNIALTAPYMHDGRFQTLEEVLAHYNGPLRAANLSPFLKDVSNDPHGPTLALTATEKQAIIAFLHLLTDSSFVQNPAFADPFPSLPVSQN</sequence>
<keyword evidence="6" id="KW-0560">Oxidoreductase</keyword>